<dbReference type="InterPro" id="IPR000760">
    <property type="entry name" value="Inositol_monophosphatase-like"/>
</dbReference>
<dbReference type="Pfam" id="PF00459">
    <property type="entry name" value="Inositol_P"/>
    <property type="match status" value="1"/>
</dbReference>
<dbReference type="OrthoDB" id="9785695at2"/>
<dbReference type="EMBL" id="SNZA01000001">
    <property type="protein sequence ID" value="TDR15190.1"/>
    <property type="molecule type" value="Genomic_DNA"/>
</dbReference>
<dbReference type="Gene3D" id="3.30.540.10">
    <property type="entry name" value="Fructose-1,6-Bisphosphatase, subunit A, domain 1"/>
    <property type="match status" value="1"/>
</dbReference>
<protein>
    <submittedName>
        <fullName evidence="3">Fructose-1,6-bisphosphatase/inositol monophosphatase family enzyme</fullName>
    </submittedName>
</protein>
<evidence type="ECO:0000313" key="4">
    <source>
        <dbReference type="Proteomes" id="UP000295729"/>
    </source>
</evidence>
<name>A0A4R6XC21_9GAMM</name>
<dbReference type="GO" id="GO:0046872">
    <property type="term" value="F:metal ion binding"/>
    <property type="evidence" value="ECO:0007669"/>
    <property type="project" value="UniProtKB-KW"/>
</dbReference>
<dbReference type="RefSeq" id="WP_133559819.1">
    <property type="nucleotide sequence ID" value="NZ_SNZA01000001.1"/>
</dbReference>
<evidence type="ECO:0000256" key="1">
    <source>
        <dbReference type="ARBA" id="ARBA00009759"/>
    </source>
</evidence>
<sequence>MLSMQDKQTIIEIVRDVAKTEILPRFRSLTSDAIDTKSGFDDLVTVADVAAEKAMTERFHEALPDALIVGEEAVAEDESVLDLLDSSDLVLIIDPIDGTWNYANGLSTFGVLIAAAYKGETIFGLLYDVVNDDWIETSRGQGTWYVKPNQAPTQIVLSQQATDPSLVGVFSPFLFKDKGHRKSAAETQTKYARVIALRCCCHEYRTMLNGNVDFFISPKPNSWDHAAGILAVQEAGGVVQMLDGRDYQPSVREGMIVVGRSNDVVQSIIKDFNWYNQ</sequence>
<feature type="binding site" evidence="2">
    <location>
        <position position="94"/>
    </location>
    <ligand>
        <name>Mg(2+)</name>
        <dbReference type="ChEBI" id="CHEBI:18420"/>
        <label>1</label>
        <note>catalytic</note>
    </ligand>
</feature>
<dbReference type="GO" id="GO:0007165">
    <property type="term" value="P:signal transduction"/>
    <property type="evidence" value="ECO:0007669"/>
    <property type="project" value="TreeGrafter"/>
</dbReference>
<dbReference type="PRINTS" id="PR00377">
    <property type="entry name" value="IMPHPHTASES"/>
</dbReference>
<dbReference type="Gene3D" id="3.40.190.80">
    <property type="match status" value="1"/>
</dbReference>
<dbReference type="GO" id="GO:0008934">
    <property type="term" value="F:inositol monophosphate 1-phosphatase activity"/>
    <property type="evidence" value="ECO:0007669"/>
    <property type="project" value="TreeGrafter"/>
</dbReference>
<keyword evidence="4" id="KW-1185">Reference proteome</keyword>
<dbReference type="AlphaFoldDB" id="A0A4R6XC21"/>
<reference evidence="3 4" key="1">
    <citation type="submission" date="2019-03" db="EMBL/GenBank/DDBJ databases">
        <title>Genomic Encyclopedia of Type Strains, Phase IV (KMG-IV): sequencing the most valuable type-strain genomes for metagenomic binning, comparative biology and taxonomic classification.</title>
        <authorList>
            <person name="Goeker M."/>
        </authorList>
    </citation>
    <scope>NUCLEOTIDE SEQUENCE [LARGE SCALE GENOMIC DNA]</scope>
    <source>
        <strain evidence="3 4">DSM 5604</strain>
    </source>
</reference>
<feature type="binding site" evidence="2">
    <location>
        <position position="71"/>
    </location>
    <ligand>
        <name>Mg(2+)</name>
        <dbReference type="ChEBI" id="CHEBI:18420"/>
        <label>1</label>
        <note>catalytic</note>
    </ligand>
</feature>
<dbReference type="SUPFAM" id="SSF56655">
    <property type="entry name" value="Carbohydrate phosphatase"/>
    <property type="match status" value="1"/>
</dbReference>
<dbReference type="PANTHER" id="PTHR20854">
    <property type="entry name" value="INOSITOL MONOPHOSPHATASE"/>
    <property type="match status" value="1"/>
</dbReference>
<feature type="binding site" evidence="2">
    <location>
        <position position="96"/>
    </location>
    <ligand>
        <name>Mg(2+)</name>
        <dbReference type="ChEBI" id="CHEBI:18420"/>
        <label>1</label>
        <note>catalytic</note>
    </ligand>
</feature>
<accession>A0A4R6XC21</accession>
<evidence type="ECO:0000313" key="3">
    <source>
        <dbReference type="EMBL" id="TDR15190.1"/>
    </source>
</evidence>
<feature type="binding site" evidence="2">
    <location>
        <position position="224"/>
    </location>
    <ligand>
        <name>Mg(2+)</name>
        <dbReference type="ChEBI" id="CHEBI:18420"/>
        <label>1</label>
        <note>catalytic</note>
    </ligand>
</feature>
<comment type="caution">
    <text evidence="3">The sequence shown here is derived from an EMBL/GenBank/DDBJ whole genome shotgun (WGS) entry which is preliminary data.</text>
</comment>
<dbReference type="Proteomes" id="UP000295729">
    <property type="component" value="Unassembled WGS sequence"/>
</dbReference>
<dbReference type="GO" id="GO:0006020">
    <property type="term" value="P:inositol metabolic process"/>
    <property type="evidence" value="ECO:0007669"/>
    <property type="project" value="TreeGrafter"/>
</dbReference>
<feature type="binding site" evidence="2">
    <location>
        <position position="97"/>
    </location>
    <ligand>
        <name>Mg(2+)</name>
        <dbReference type="ChEBI" id="CHEBI:18420"/>
        <label>1</label>
        <note>catalytic</note>
    </ligand>
</feature>
<comment type="similarity">
    <text evidence="1">Belongs to the inositol monophosphatase superfamily.</text>
</comment>
<evidence type="ECO:0000256" key="2">
    <source>
        <dbReference type="PIRSR" id="PIRSR600760-2"/>
    </source>
</evidence>
<keyword evidence="2" id="KW-0460">Magnesium</keyword>
<dbReference type="PANTHER" id="PTHR20854:SF4">
    <property type="entry name" value="INOSITOL-1-MONOPHOSPHATASE-RELATED"/>
    <property type="match status" value="1"/>
</dbReference>
<gene>
    <name evidence="3" type="ORF">C8D85_0544</name>
</gene>
<comment type="cofactor">
    <cofactor evidence="2">
        <name>Mg(2+)</name>
        <dbReference type="ChEBI" id="CHEBI:18420"/>
    </cofactor>
</comment>
<keyword evidence="2" id="KW-0479">Metal-binding</keyword>
<proteinExistence type="inferred from homology"/>
<organism evidence="3 4">
    <name type="scientific">Marinomonas communis</name>
    <dbReference type="NCBI Taxonomy" id="28254"/>
    <lineage>
        <taxon>Bacteria</taxon>
        <taxon>Pseudomonadati</taxon>
        <taxon>Pseudomonadota</taxon>
        <taxon>Gammaproteobacteria</taxon>
        <taxon>Oceanospirillales</taxon>
        <taxon>Oceanospirillaceae</taxon>
        <taxon>Marinomonas</taxon>
    </lineage>
</organism>